<sequence>MSTWVNFPVARRGCVVVSLLRLGVQLRVSFDAIACCWLLPESSGFLAGLVVAQFRDVRASGNTALSSPCWDRSHHDSSGNPGFTVGRGYNPAGGAPGGG</sequence>
<evidence type="ECO:0000256" key="1">
    <source>
        <dbReference type="SAM" id="MobiDB-lite"/>
    </source>
</evidence>
<dbReference type="EMBL" id="KQ996446">
    <property type="protein sequence ID" value="KZV45003.1"/>
    <property type="molecule type" value="Genomic_DNA"/>
</dbReference>
<evidence type="ECO:0000313" key="3">
    <source>
        <dbReference type="EMBL" id="KZV45003.1"/>
    </source>
</evidence>
<feature type="chain" id="PRO_5016296780" evidence="2">
    <location>
        <begin position="26"/>
        <end position="99"/>
    </location>
</feature>
<accession>A0A2Z7CE92</accession>
<dbReference type="AlphaFoldDB" id="A0A2Z7CE92"/>
<protein>
    <submittedName>
        <fullName evidence="3">Protein LIGHT-DEPENDENT SHORT HYPOCOTYLS 10-like</fullName>
    </submittedName>
</protein>
<feature type="region of interest" description="Disordered" evidence="1">
    <location>
        <begin position="65"/>
        <end position="99"/>
    </location>
</feature>
<feature type="signal peptide" evidence="2">
    <location>
        <begin position="1"/>
        <end position="25"/>
    </location>
</feature>
<dbReference type="Proteomes" id="UP000250235">
    <property type="component" value="Unassembled WGS sequence"/>
</dbReference>
<reference evidence="3 4" key="1">
    <citation type="journal article" date="2015" name="Proc. Natl. Acad. Sci. U.S.A.">
        <title>The resurrection genome of Boea hygrometrica: A blueprint for survival of dehydration.</title>
        <authorList>
            <person name="Xiao L."/>
            <person name="Yang G."/>
            <person name="Zhang L."/>
            <person name="Yang X."/>
            <person name="Zhao S."/>
            <person name="Ji Z."/>
            <person name="Zhou Q."/>
            <person name="Hu M."/>
            <person name="Wang Y."/>
            <person name="Chen M."/>
            <person name="Xu Y."/>
            <person name="Jin H."/>
            <person name="Xiao X."/>
            <person name="Hu G."/>
            <person name="Bao F."/>
            <person name="Hu Y."/>
            <person name="Wan P."/>
            <person name="Li L."/>
            <person name="Deng X."/>
            <person name="Kuang T."/>
            <person name="Xiang C."/>
            <person name="Zhu J.K."/>
            <person name="Oliver M.J."/>
            <person name="He Y."/>
        </authorList>
    </citation>
    <scope>NUCLEOTIDE SEQUENCE [LARGE SCALE GENOMIC DNA]</scope>
    <source>
        <strain evidence="4">cv. XS01</strain>
    </source>
</reference>
<organism evidence="3 4">
    <name type="scientific">Dorcoceras hygrometricum</name>
    <dbReference type="NCBI Taxonomy" id="472368"/>
    <lineage>
        <taxon>Eukaryota</taxon>
        <taxon>Viridiplantae</taxon>
        <taxon>Streptophyta</taxon>
        <taxon>Embryophyta</taxon>
        <taxon>Tracheophyta</taxon>
        <taxon>Spermatophyta</taxon>
        <taxon>Magnoliopsida</taxon>
        <taxon>eudicotyledons</taxon>
        <taxon>Gunneridae</taxon>
        <taxon>Pentapetalae</taxon>
        <taxon>asterids</taxon>
        <taxon>lamiids</taxon>
        <taxon>Lamiales</taxon>
        <taxon>Gesneriaceae</taxon>
        <taxon>Didymocarpoideae</taxon>
        <taxon>Trichosporeae</taxon>
        <taxon>Loxocarpinae</taxon>
        <taxon>Dorcoceras</taxon>
    </lineage>
</organism>
<name>A0A2Z7CE92_9LAMI</name>
<proteinExistence type="predicted"/>
<evidence type="ECO:0000256" key="2">
    <source>
        <dbReference type="SAM" id="SignalP"/>
    </source>
</evidence>
<evidence type="ECO:0000313" key="4">
    <source>
        <dbReference type="Proteomes" id="UP000250235"/>
    </source>
</evidence>
<keyword evidence="4" id="KW-1185">Reference proteome</keyword>
<keyword evidence="2" id="KW-0732">Signal</keyword>
<gene>
    <name evidence="3" type="ORF">F511_29739</name>
</gene>